<dbReference type="EMBL" id="CYSB01000047">
    <property type="protein sequence ID" value="CUH70098.1"/>
    <property type="molecule type" value="Genomic_DNA"/>
</dbReference>
<evidence type="ECO:0000313" key="3">
    <source>
        <dbReference type="EMBL" id="CUH73267.1"/>
    </source>
</evidence>
<dbReference type="Proteomes" id="UP000051086">
    <property type="component" value="Unassembled WGS sequence"/>
</dbReference>
<feature type="region of interest" description="Disordered" evidence="1">
    <location>
        <begin position="366"/>
        <end position="385"/>
    </location>
</feature>
<evidence type="ECO:0000313" key="4">
    <source>
        <dbReference type="Proteomes" id="UP000051086"/>
    </source>
</evidence>
<reference evidence="3 5" key="2">
    <citation type="submission" date="2015-09" db="EMBL/GenBank/DDBJ databases">
        <authorList>
            <consortium name="Swine Surveillance"/>
        </authorList>
    </citation>
    <scope>NUCLEOTIDE SEQUENCE [LARGE SCALE GENOMIC DNA]</scope>
    <source>
        <strain evidence="3 5">5120</strain>
    </source>
</reference>
<organism evidence="3 5">
    <name type="scientific">Thalassovita autumnalis</name>
    <dbReference type="NCBI Taxonomy" id="2072972"/>
    <lineage>
        <taxon>Bacteria</taxon>
        <taxon>Pseudomonadati</taxon>
        <taxon>Pseudomonadota</taxon>
        <taxon>Alphaproteobacteria</taxon>
        <taxon>Rhodobacterales</taxon>
        <taxon>Roseobacteraceae</taxon>
        <taxon>Thalassovita</taxon>
    </lineage>
</organism>
<sequence length="385" mass="43450">MTKTLYLHIGAHKTGSSAIQIACHNNLDALRAQGWDFAFEPGQPLNWGQCFQYGPQGPDVRFKFDPKWMKQLRNRLSPPDAHTVILSMEDLFFLDGVDIENFCAMIGDLFDEVHVVAYLRRQDELANSQKAQSAKTVQSARLFGLEADPLPALTPAVRRYLSFASKLAQWQQALPDSQIQLRHYHRPALHQGDAAADFFDLLGLDLPWQVGRINESLGAMPIRLLLNIRQMGVKNVRLADLVDNGWPSDDPTPFLPTRSQAAAFLTTFSAENDKLVELFPNFEGFHQGFDRYPRSGKDTEIKEGTFRHYVETNLTPLTESPAAPPLSPEVQKELRPALDAILADLPKHEKSVAHLLRDWLPNRRKQTLIGPMRSNSQPHKDCKTS</sequence>
<dbReference type="SUPFAM" id="SSF52540">
    <property type="entry name" value="P-loop containing nucleoside triphosphate hydrolases"/>
    <property type="match status" value="1"/>
</dbReference>
<accession>A0A0N7LWU8</accession>
<dbReference type="EMBL" id="CYSC01000037">
    <property type="protein sequence ID" value="CUH73267.1"/>
    <property type="molecule type" value="Genomic_DNA"/>
</dbReference>
<keyword evidence="4" id="KW-1185">Reference proteome</keyword>
<gene>
    <name evidence="2" type="ORF">TL5118_04073</name>
    <name evidence="3" type="ORF">TL5120_03074</name>
</gene>
<dbReference type="OrthoDB" id="7596739at2"/>
<dbReference type="RefSeq" id="WP_058244422.1">
    <property type="nucleotide sequence ID" value="NZ_CYSB01000047.1"/>
</dbReference>
<dbReference type="Proteomes" id="UP000051887">
    <property type="component" value="Unassembled WGS sequence"/>
</dbReference>
<proteinExistence type="predicted"/>
<dbReference type="InterPro" id="IPR027417">
    <property type="entry name" value="P-loop_NTPase"/>
</dbReference>
<protein>
    <submittedName>
        <fullName evidence="3">Uncharacterized protein</fullName>
    </submittedName>
</protein>
<evidence type="ECO:0000256" key="1">
    <source>
        <dbReference type="SAM" id="MobiDB-lite"/>
    </source>
</evidence>
<reference evidence="2 4" key="1">
    <citation type="submission" date="2015-09" db="EMBL/GenBank/DDBJ databases">
        <authorList>
            <person name="Rodrigo-Torres L."/>
            <person name="Arahal D.R."/>
        </authorList>
    </citation>
    <scope>NUCLEOTIDE SEQUENCE [LARGE SCALE GENOMIC DNA]</scope>
    <source>
        <strain evidence="2 4">CECT 5118</strain>
    </source>
</reference>
<evidence type="ECO:0000313" key="5">
    <source>
        <dbReference type="Proteomes" id="UP000051887"/>
    </source>
</evidence>
<name>A0A0N7LWU8_9RHOB</name>
<evidence type="ECO:0000313" key="2">
    <source>
        <dbReference type="EMBL" id="CUH70098.1"/>
    </source>
</evidence>
<dbReference type="AlphaFoldDB" id="A0A0N7LWU8"/>